<dbReference type="RefSeq" id="WP_007039162.1">
    <property type="nucleotide sequence ID" value="NZ_AFWT01000002.1"/>
</dbReference>
<dbReference type="SUPFAM" id="SSF48576">
    <property type="entry name" value="Terpenoid synthases"/>
    <property type="match status" value="1"/>
</dbReference>
<dbReference type="PANTHER" id="PTHR31480">
    <property type="entry name" value="BIFUNCTIONAL LYCOPENE CYCLASE/PHYTOENE SYNTHASE"/>
    <property type="match status" value="1"/>
</dbReference>
<name>G2DWQ7_9GAMM</name>
<dbReference type="Pfam" id="PF00494">
    <property type="entry name" value="SQS_PSY"/>
    <property type="match status" value="1"/>
</dbReference>
<dbReference type="AlphaFoldDB" id="G2DWQ7"/>
<dbReference type="OrthoDB" id="9807580at2"/>
<sequence length="276" mass="30773">MTETAPEERWGFPNAATPPGSSSYYSLRFAPAPLRHDLAVLCAWRHEIATTPDQVSEPQVAAAKLDWWSHELERSLDGTARHPLTRQLTSVRERHALPAEPLRELLASAVERLSPTQPNDFTALAAEAKQDLGALFELIAHCHGQTDPSAIDAARQLGTYCGLVEGIRDSGWSLRRGRHGCLTNDRLAEAGLDRHRIRLTEHETQLRALLARIAEDAQTLRAHIAPSSATLPRTLRIRARLSDLLLTELASSGFDVLNQRIALTPILKLWHAWRER</sequence>
<dbReference type="InterPro" id="IPR008949">
    <property type="entry name" value="Isoprenoid_synthase_dom_sf"/>
</dbReference>
<reference evidence="1 2" key="1">
    <citation type="submission" date="2011-06" db="EMBL/GenBank/DDBJ databases">
        <title>The draft genome of Thiorhodococcus drewsii AZ1.</title>
        <authorList>
            <consortium name="US DOE Joint Genome Institute (JGI-PGF)"/>
            <person name="Lucas S."/>
            <person name="Han J."/>
            <person name="Lapidus A."/>
            <person name="Cheng J.-F."/>
            <person name="Goodwin L."/>
            <person name="Pitluck S."/>
            <person name="Peters L."/>
            <person name="Land M.L."/>
            <person name="Hauser L."/>
            <person name="Vogl K."/>
            <person name="Liu Z."/>
            <person name="Imhoff J."/>
            <person name="Thiel V."/>
            <person name="Frigaard N.-U."/>
            <person name="Bryant D.A."/>
            <person name="Woyke T.J."/>
        </authorList>
    </citation>
    <scope>NUCLEOTIDE SEQUENCE [LARGE SCALE GENOMIC DNA]</scope>
    <source>
        <strain evidence="1 2">AZ1</strain>
    </source>
</reference>
<dbReference type="EMBL" id="AFWT01000002">
    <property type="protein sequence ID" value="EGV33757.1"/>
    <property type="molecule type" value="Genomic_DNA"/>
</dbReference>
<organism evidence="1 2">
    <name type="scientific">Thiorhodococcus drewsii AZ1</name>
    <dbReference type="NCBI Taxonomy" id="765913"/>
    <lineage>
        <taxon>Bacteria</taxon>
        <taxon>Pseudomonadati</taxon>
        <taxon>Pseudomonadota</taxon>
        <taxon>Gammaproteobacteria</taxon>
        <taxon>Chromatiales</taxon>
        <taxon>Chromatiaceae</taxon>
        <taxon>Thiorhodococcus</taxon>
    </lineage>
</organism>
<dbReference type="GO" id="GO:0016765">
    <property type="term" value="F:transferase activity, transferring alkyl or aryl (other than methyl) groups"/>
    <property type="evidence" value="ECO:0007669"/>
    <property type="project" value="UniProtKB-ARBA"/>
</dbReference>
<keyword evidence="2" id="KW-1185">Reference proteome</keyword>
<protein>
    <submittedName>
        <fullName evidence="1">Squalene/phytoene synthase</fullName>
    </submittedName>
</protein>
<proteinExistence type="predicted"/>
<gene>
    <name evidence="1" type="ORF">ThidrDRAFT_0446</name>
</gene>
<dbReference type="Proteomes" id="UP000004200">
    <property type="component" value="Unassembled WGS sequence"/>
</dbReference>
<dbReference type="STRING" id="765913.ThidrDRAFT_0446"/>
<dbReference type="InterPro" id="IPR002060">
    <property type="entry name" value="Squ/phyt_synthse"/>
</dbReference>
<comment type="caution">
    <text evidence="1">The sequence shown here is derived from an EMBL/GenBank/DDBJ whole genome shotgun (WGS) entry which is preliminary data.</text>
</comment>
<dbReference type="Gene3D" id="1.10.600.10">
    <property type="entry name" value="Farnesyl Diphosphate Synthase"/>
    <property type="match status" value="1"/>
</dbReference>
<accession>G2DWQ7</accession>
<dbReference type="eggNOG" id="COG1562">
    <property type="taxonomic scope" value="Bacteria"/>
</dbReference>
<evidence type="ECO:0000313" key="2">
    <source>
        <dbReference type="Proteomes" id="UP000004200"/>
    </source>
</evidence>
<evidence type="ECO:0000313" key="1">
    <source>
        <dbReference type="EMBL" id="EGV33757.1"/>
    </source>
</evidence>